<dbReference type="SUPFAM" id="SSF52540">
    <property type="entry name" value="P-loop containing nucleoside triphosphate hydrolases"/>
    <property type="match status" value="1"/>
</dbReference>
<dbReference type="GO" id="GO:0007005">
    <property type="term" value="P:mitochondrion organization"/>
    <property type="evidence" value="ECO:0007669"/>
    <property type="project" value="TreeGrafter"/>
</dbReference>
<comment type="caution">
    <text evidence="13">The sequence shown here is derived from an EMBL/GenBank/DDBJ whole genome shotgun (WGS) entry which is preliminary data.</text>
</comment>
<dbReference type="GO" id="GO:0042645">
    <property type="term" value="C:mitochondrial nucleoid"/>
    <property type="evidence" value="ECO:0007669"/>
    <property type="project" value="UniProtKB-SubCell"/>
</dbReference>
<keyword evidence="6 10" id="KW-0175">Coiled coil</keyword>
<name>A0AAE1QSK5_9SOLA</name>
<keyword evidence="7" id="KW-0496">Mitochondrion</keyword>
<protein>
    <recommendedName>
        <fullName evidence="12">AAA+ ATPase domain-containing protein</fullName>
    </recommendedName>
</protein>
<dbReference type="SMART" id="SM00382">
    <property type="entry name" value="AAA"/>
    <property type="match status" value="1"/>
</dbReference>
<evidence type="ECO:0000256" key="3">
    <source>
        <dbReference type="ARBA" id="ARBA00022741"/>
    </source>
</evidence>
<dbReference type="InterPro" id="IPR027417">
    <property type="entry name" value="P-loop_NTPase"/>
</dbReference>
<keyword evidence="3" id="KW-0547">Nucleotide-binding</keyword>
<evidence type="ECO:0000256" key="1">
    <source>
        <dbReference type="ARBA" id="ARBA00004273"/>
    </source>
</evidence>
<reference evidence="13" key="1">
    <citation type="submission" date="2023-12" db="EMBL/GenBank/DDBJ databases">
        <title>Genome assembly of Anisodus tanguticus.</title>
        <authorList>
            <person name="Wang Y.-J."/>
        </authorList>
    </citation>
    <scope>NUCLEOTIDE SEQUENCE</scope>
    <source>
        <strain evidence="13">KB-2021</strain>
        <tissue evidence="13">Leaf</tissue>
    </source>
</reference>
<dbReference type="GO" id="GO:0005524">
    <property type="term" value="F:ATP binding"/>
    <property type="evidence" value="ECO:0007669"/>
    <property type="project" value="UniProtKB-KW"/>
</dbReference>
<evidence type="ECO:0000256" key="11">
    <source>
        <dbReference type="SAM" id="MobiDB-lite"/>
    </source>
</evidence>
<gene>
    <name evidence="13" type="ORF">RND71_043622</name>
</gene>
<dbReference type="AlphaFoldDB" id="A0AAE1QSK5"/>
<evidence type="ECO:0000256" key="8">
    <source>
        <dbReference type="ARBA" id="ARBA00023136"/>
    </source>
</evidence>
<evidence type="ECO:0000256" key="9">
    <source>
        <dbReference type="ARBA" id="ARBA00023271"/>
    </source>
</evidence>
<keyword evidence="5" id="KW-0067">ATP-binding</keyword>
<dbReference type="Pfam" id="PF12037">
    <property type="entry name" value="ATAD3_N"/>
    <property type="match status" value="1"/>
</dbReference>
<keyword evidence="14" id="KW-1185">Reference proteome</keyword>
<feature type="compositionally biased region" description="Basic and acidic residues" evidence="11">
    <location>
        <begin position="25"/>
        <end position="40"/>
    </location>
</feature>
<dbReference type="EMBL" id="JAVYJV010000036">
    <property type="protein sequence ID" value="KAK4337352.1"/>
    <property type="molecule type" value="Genomic_DNA"/>
</dbReference>
<dbReference type="PANTHER" id="PTHR23075">
    <property type="entry name" value="PUTATIVE ATP-ASE"/>
    <property type="match status" value="1"/>
</dbReference>
<evidence type="ECO:0000256" key="2">
    <source>
        <dbReference type="ARBA" id="ARBA00004436"/>
    </source>
</evidence>
<dbReference type="GO" id="GO:0016887">
    <property type="term" value="F:ATP hydrolysis activity"/>
    <property type="evidence" value="ECO:0007669"/>
    <property type="project" value="InterPro"/>
</dbReference>
<dbReference type="InterPro" id="IPR003959">
    <property type="entry name" value="ATPase_AAA_core"/>
</dbReference>
<evidence type="ECO:0000313" key="14">
    <source>
        <dbReference type="Proteomes" id="UP001291623"/>
    </source>
</evidence>
<dbReference type="GO" id="GO:0005743">
    <property type="term" value="C:mitochondrial inner membrane"/>
    <property type="evidence" value="ECO:0007669"/>
    <property type="project" value="UniProtKB-SubCell"/>
</dbReference>
<feature type="region of interest" description="Disordered" evidence="11">
    <location>
        <begin position="1"/>
        <end position="50"/>
    </location>
</feature>
<evidence type="ECO:0000256" key="6">
    <source>
        <dbReference type="ARBA" id="ARBA00023054"/>
    </source>
</evidence>
<dbReference type="Pfam" id="PF00004">
    <property type="entry name" value="AAA"/>
    <property type="match status" value="1"/>
</dbReference>
<accession>A0AAE1QSK5</accession>
<evidence type="ECO:0000256" key="7">
    <source>
        <dbReference type="ARBA" id="ARBA00023128"/>
    </source>
</evidence>
<evidence type="ECO:0000259" key="12">
    <source>
        <dbReference type="SMART" id="SM00382"/>
    </source>
</evidence>
<dbReference type="PANTHER" id="PTHR23075:SF0">
    <property type="entry name" value="ATPASE FAMILY AAA DOMAIN-CONTAINING PROTEIN 3"/>
    <property type="match status" value="1"/>
</dbReference>
<evidence type="ECO:0000256" key="5">
    <source>
        <dbReference type="ARBA" id="ARBA00022840"/>
    </source>
</evidence>
<keyword evidence="4" id="KW-0999">Mitochondrion inner membrane</keyword>
<feature type="domain" description="AAA+ ATPase" evidence="12">
    <location>
        <begin position="350"/>
        <end position="483"/>
    </location>
</feature>
<sequence>MSWIFGRNNPVPDYSKLDMSGMDGSDDKKNNNQKSQDKKSNNNNNQFQLPSEYAFGSLNLEKAAKAARELEKSPLAKQILELSKEQEVTKQKDIHSKMKEYEVAVEQAKIEQKRIDHEERRKNMQEEGRIAQQKAQYEDQLARKRYEDQLSQQKRTNEEILRKQEESILKQEQLKRKSIEYEAELKLKNSLKEIETKYKAKGKMDKENHEINLEKIKLNAAESRRTKLESIKSFGEMFGTGFKSFITDKEKVKTTVLGITLTAAGIYTAKHSIGILGRTIESRISKPSLVRETSRLNINDVLKHPILTAKKYLIKEKGEVLSDVVLAPELEEKLRDISIGAFNTKKNKGFFCNYLFYGPPGTGKTLVAKKLVSHSNMDYAILSGGDIKPLGPEAVTSIHKLFEWASTSRKGLLLFIDEADAFLRERNSTQMSEDLRSSLNAFLQRTGTPSDSFMLILASNTPEQFDWAIKDRIDEDIMFDLPSRKERERLVRLYFDKFILTPASKAQSRLKVDNFDYDKACSKVAEMTEGFSARQIFKLANAWQKATYITIEGIMTENLLMKTVDNFLENQKKNQLWTLARKNPK</sequence>
<dbReference type="InterPro" id="IPR003593">
    <property type="entry name" value="AAA+_ATPase"/>
</dbReference>
<evidence type="ECO:0000256" key="10">
    <source>
        <dbReference type="SAM" id="Coils"/>
    </source>
</evidence>
<organism evidence="13 14">
    <name type="scientific">Anisodus tanguticus</name>
    <dbReference type="NCBI Taxonomy" id="243964"/>
    <lineage>
        <taxon>Eukaryota</taxon>
        <taxon>Viridiplantae</taxon>
        <taxon>Streptophyta</taxon>
        <taxon>Embryophyta</taxon>
        <taxon>Tracheophyta</taxon>
        <taxon>Spermatophyta</taxon>
        <taxon>Magnoliopsida</taxon>
        <taxon>eudicotyledons</taxon>
        <taxon>Gunneridae</taxon>
        <taxon>Pentapetalae</taxon>
        <taxon>asterids</taxon>
        <taxon>lamiids</taxon>
        <taxon>Solanales</taxon>
        <taxon>Solanaceae</taxon>
        <taxon>Solanoideae</taxon>
        <taxon>Hyoscyameae</taxon>
        <taxon>Anisodus</taxon>
    </lineage>
</organism>
<dbReference type="Proteomes" id="UP001291623">
    <property type="component" value="Unassembled WGS sequence"/>
</dbReference>
<keyword evidence="8" id="KW-0472">Membrane</keyword>
<dbReference type="GO" id="GO:0008270">
    <property type="term" value="F:zinc ion binding"/>
    <property type="evidence" value="ECO:0007669"/>
    <property type="project" value="TreeGrafter"/>
</dbReference>
<keyword evidence="9" id="KW-1135">Mitochondrion nucleoid</keyword>
<evidence type="ECO:0000256" key="4">
    <source>
        <dbReference type="ARBA" id="ARBA00022792"/>
    </source>
</evidence>
<dbReference type="Gene3D" id="3.40.50.300">
    <property type="entry name" value="P-loop containing nucleotide triphosphate hydrolases"/>
    <property type="match status" value="1"/>
</dbReference>
<dbReference type="InterPro" id="IPR021911">
    <property type="entry name" value="ATAD3_N"/>
</dbReference>
<comment type="subcellular location">
    <subcellularLocation>
        <location evidence="1">Mitochondrion inner membrane</location>
    </subcellularLocation>
    <subcellularLocation>
        <location evidence="2">Mitochondrion matrix</location>
        <location evidence="2">Mitochondrion nucleoid</location>
    </subcellularLocation>
</comment>
<feature type="coiled-coil region" evidence="10">
    <location>
        <begin position="98"/>
        <end position="163"/>
    </location>
</feature>
<evidence type="ECO:0000313" key="13">
    <source>
        <dbReference type="EMBL" id="KAK4337352.1"/>
    </source>
</evidence>
<proteinExistence type="predicted"/>